<dbReference type="SMART" id="SM00563">
    <property type="entry name" value="PlsC"/>
    <property type="match status" value="1"/>
</dbReference>
<keyword evidence="4" id="KW-0472">Membrane</keyword>
<evidence type="ECO:0000259" key="5">
    <source>
        <dbReference type="SMART" id="SM00563"/>
    </source>
</evidence>
<evidence type="ECO:0000313" key="7">
    <source>
        <dbReference type="Proteomes" id="UP000007110"/>
    </source>
</evidence>
<evidence type="ECO:0000313" key="6">
    <source>
        <dbReference type="EnsemblMetazoa" id="XP_011677135"/>
    </source>
</evidence>
<dbReference type="GO" id="GO:0012505">
    <property type="term" value="C:endomembrane system"/>
    <property type="evidence" value="ECO:0000318"/>
    <property type="project" value="GO_Central"/>
</dbReference>
<feature type="transmembrane region" description="Helical" evidence="4">
    <location>
        <begin position="332"/>
        <end position="352"/>
    </location>
</feature>
<dbReference type="Pfam" id="PF16076">
    <property type="entry name" value="Acyltransf_C"/>
    <property type="match status" value="1"/>
</dbReference>
<evidence type="ECO:0000256" key="3">
    <source>
        <dbReference type="ARBA" id="ARBA00023315"/>
    </source>
</evidence>
<dbReference type="GO" id="GO:0016746">
    <property type="term" value="F:acyltransferase activity"/>
    <property type="evidence" value="ECO:0000318"/>
    <property type="project" value="GO_Central"/>
</dbReference>
<keyword evidence="2" id="KW-0808">Transferase</keyword>
<evidence type="ECO:0000256" key="1">
    <source>
        <dbReference type="ARBA" id="ARBA00008655"/>
    </source>
</evidence>
<feature type="transmembrane region" description="Helical" evidence="4">
    <location>
        <begin position="305"/>
        <end position="326"/>
    </location>
</feature>
<organism evidence="6 7">
    <name type="scientific">Strongylocentrotus purpuratus</name>
    <name type="common">Purple sea urchin</name>
    <dbReference type="NCBI Taxonomy" id="7668"/>
    <lineage>
        <taxon>Eukaryota</taxon>
        <taxon>Metazoa</taxon>
        <taxon>Echinodermata</taxon>
        <taxon>Eleutherozoa</taxon>
        <taxon>Echinozoa</taxon>
        <taxon>Echinoidea</taxon>
        <taxon>Euechinoidea</taxon>
        <taxon>Echinacea</taxon>
        <taxon>Camarodonta</taxon>
        <taxon>Echinidea</taxon>
        <taxon>Strongylocentrotidae</taxon>
        <taxon>Strongylocentrotus</taxon>
    </lineage>
</organism>
<evidence type="ECO:0000256" key="4">
    <source>
        <dbReference type="SAM" id="Phobius"/>
    </source>
</evidence>
<evidence type="ECO:0000256" key="2">
    <source>
        <dbReference type="ARBA" id="ARBA00022679"/>
    </source>
</evidence>
<dbReference type="InterPro" id="IPR002123">
    <property type="entry name" value="Plipid/glycerol_acylTrfase"/>
</dbReference>
<dbReference type="GO" id="GO:0005783">
    <property type="term" value="C:endoplasmic reticulum"/>
    <property type="evidence" value="ECO:0000318"/>
    <property type="project" value="GO_Central"/>
</dbReference>
<accession>A0A7M7HKR7</accession>
<dbReference type="GO" id="GO:0036149">
    <property type="term" value="P:phosphatidylinositol acyl-chain remodeling"/>
    <property type="evidence" value="ECO:0000318"/>
    <property type="project" value="GO_Central"/>
</dbReference>
<dbReference type="OMA" id="ELCERPW"/>
<protein>
    <recommendedName>
        <fullName evidence="5">Phospholipid/glycerol acyltransferase domain-containing protein</fullName>
    </recommendedName>
</protein>
<sequence length="375" mass="42999">MDYKKVKGFGALCIAFLSAFVGSVLVMGPMMPLMILAPQVYRRATDLVIGMWLALPVSLLETFFGTQFKAIGDKLKPNERSVIIMNHRTRLDWLFFIACLLRHTRASNLKIVLKSQLRSAPCIGWAMQQACFVFLARQWAKDCVWLTCVLKYFSEMRYDFQLLLFPEGINFCRTGKEISNAYAQKHDLPIYKHVLHPHTTGFAFTVDYLRQTKMIDTVYDVTVGYCDVVPEKGEMDIFRGNIPQEVQFLIHKYPISALPQNKEDLDNWCVEKWKEKEHCLEKFYTGTKTFEGQEDGKLENLSGQAVYKVIFILAFWISGVLISAWLMLTSPFVLWGSVVVMAAYVIIGKYFGGVDYISIASFNFTQDLTHKARTT</sequence>
<feature type="transmembrane region" description="Helical" evidence="4">
    <location>
        <begin position="47"/>
        <end position="66"/>
    </location>
</feature>
<proteinExistence type="inferred from homology"/>
<dbReference type="Proteomes" id="UP000007110">
    <property type="component" value="Unassembled WGS sequence"/>
</dbReference>
<dbReference type="OrthoDB" id="186786at2759"/>
<name>A0A7M7HKR7_STRPU</name>
<dbReference type="RefSeq" id="XP_011677135.2">
    <property type="nucleotide sequence ID" value="XM_011678833.2"/>
</dbReference>
<keyword evidence="4" id="KW-1133">Transmembrane helix</keyword>
<reference evidence="6" key="2">
    <citation type="submission" date="2021-01" db="UniProtKB">
        <authorList>
            <consortium name="EnsemblMetazoa"/>
        </authorList>
    </citation>
    <scope>IDENTIFICATION</scope>
</reference>
<feature type="transmembrane region" description="Helical" evidence="4">
    <location>
        <begin position="12"/>
        <end position="35"/>
    </location>
</feature>
<keyword evidence="7" id="KW-1185">Reference proteome</keyword>
<keyword evidence="3" id="KW-0012">Acyltransferase</keyword>
<dbReference type="AlphaFoldDB" id="A0A7M7HKR7"/>
<comment type="similarity">
    <text evidence="1">Belongs to the 1-acyl-sn-glycerol-3-phosphate acyltransferase family.</text>
</comment>
<dbReference type="EnsemblMetazoa" id="XM_011678833">
    <property type="protein sequence ID" value="XP_011677135"/>
    <property type="gene ID" value="LOC100892514"/>
</dbReference>
<reference evidence="7" key="1">
    <citation type="submission" date="2015-02" db="EMBL/GenBank/DDBJ databases">
        <title>Genome sequencing for Strongylocentrotus purpuratus.</title>
        <authorList>
            <person name="Murali S."/>
            <person name="Liu Y."/>
            <person name="Vee V."/>
            <person name="English A."/>
            <person name="Wang M."/>
            <person name="Skinner E."/>
            <person name="Han Y."/>
            <person name="Muzny D.M."/>
            <person name="Worley K.C."/>
            <person name="Gibbs R.A."/>
        </authorList>
    </citation>
    <scope>NUCLEOTIDE SEQUENCE</scope>
</reference>
<dbReference type="CDD" id="cd07990">
    <property type="entry name" value="LPLAT_LCLAT1-like"/>
    <property type="match status" value="1"/>
</dbReference>
<dbReference type="GeneID" id="100892514"/>
<keyword evidence="4" id="KW-0812">Transmembrane</keyword>
<dbReference type="InterPro" id="IPR032098">
    <property type="entry name" value="Acyltransf_C"/>
</dbReference>
<dbReference type="PANTHER" id="PTHR10983">
    <property type="entry name" value="1-ACYLGLYCEROL-3-PHOSPHATE ACYLTRANSFERASE-RELATED"/>
    <property type="match status" value="1"/>
</dbReference>
<feature type="domain" description="Phospholipid/glycerol acyltransferase" evidence="5">
    <location>
        <begin position="81"/>
        <end position="195"/>
    </location>
</feature>
<dbReference type="Pfam" id="PF01553">
    <property type="entry name" value="Acyltransferase"/>
    <property type="match status" value="1"/>
</dbReference>
<dbReference type="KEGG" id="spu:100892514"/>
<dbReference type="SUPFAM" id="SSF69593">
    <property type="entry name" value="Glycerol-3-phosphate (1)-acyltransferase"/>
    <property type="match status" value="1"/>
</dbReference>
<dbReference type="InParanoid" id="A0A7M7HKR7"/>
<dbReference type="PANTHER" id="PTHR10983:SF16">
    <property type="entry name" value="LYSOCARDIOLIPIN ACYLTRANSFERASE 1"/>
    <property type="match status" value="1"/>
</dbReference>